<accession>A0AAV2PXI3</accession>
<dbReference type="EMBL" id="CAXKWB010002089">
    <property type="protein sequence ID" value="CAL4066176.1"/>
    <property type="molecule type" value="Genomic_DNA"/>
</dbReference>
<name>A0AAV2PXI3_MEGNR</name>
<sequence length="243" mass="27257">MDWIVGVLNSLLTAVTQFKYIHLPVYEDENGVPKWENGVDVNGMFVISNPNTMGNYASGDRHIRFRGNSGQFVTLDSLSRPLICQYRKLIKLDMSTVPGKAGATSYRPGTPPEAAFTVAGAWKNADGQSPVDQAVWFNFDEPVAIVKFSIKTGYAKQGPVKYKFFGSNHATDCSERSTWTLLFDTAEDTSLEYLFIREVDVKEHKIINGRKFKCYILNVMGIGPSSHLNVQLLSFWIASYMFT</sequence>
<dbReference type="Proteomes" id="UP001497623">
    <property type="component" value="Unassembled WGS sequence"/>
</dbReference>
<evidence type="ECO:0000313" key="2">
    <source>
        <dbReference type="Proteomes" id="UP001497623"/>
    </source>
</evidence>
<evidence type="ECO:0000313" key="1">
    <source>
        <dbReference type="EMBL" id="CAL4066176.1"/>
    </source>
</evidence>
<organism evidence="1 2">
    <name type="scientific">Meganyctiphanes norvegica</name>
    <name type="common">Northern krill</name>
    <name type="synonym">Thysanopoda norvegica</name>
    <dbReference type="NCBI Taxonomy" id="48144"/>
    <lineage>
        <taxon>Eukaryota</taxon>
        <taxon>Metazoa</taxon>
        <taxon>Ecdysozoa</taxon>
        <taxon>Arthropoda</taxon>
        <taxon>Crustacea</taxon>
        <taxon>Multicrustacea</taxon>
        <taxon>Malacostraca</taxon>
        <taxon>Eumalacostraca</taxon>
        <taxon>Eucarida</taxon>
        <taxon>Euphausiacea</taxon>
        <taxon>Euphausiidae</taxon>
        <taxon>Meganyctiphanes</taxon>
    </lineage>
</organism>
<reference evidence="1 2" key="1">
    <citation type="submission" date="2024-05" db="EMBL/GenBank/DDBJ databases">
        <authorList>
            <person name="Wallberg A."/>
        </authorList>
    </citation>
    <scope>NUCLEOTIDE SEQUENCE [LARGE SCALE GENOMIC DNA]</scope>
</reference>
<proteinExistence type="predicted"/>
<keyword evidence="2" id="KW-1185">Reference proteome</keyword>
<comment type="caution">
    <text evidence="1">The sequence shown here is derived from an EMBL/GenBank/DDBJ whole genome shotgun (WGS) entry which is preliminary data.</text>
</comment>
<gene>
    <name evidence="1" type="ORF">MNOR_LOCUS5423</name>
</gene>
<dbReference type="AlphaFoldDB" id="A0AAV2PXI3"/>
<protein>
    <submittedName>
        <fullName evidence="1">Uncharacterized protein</fullName>
    </submittedName>
</protein>